<evidence type="ECO:0000259" key="6">
    <source>
        <dbReference type="SMART" id="SM00382"/>
    </source>
</evidence>
<dbReference type="InterPro" id="IPR049468">
    <property type="entry name" value="Restrct_endonuc-II-like_dom"/>
</dbReference>
<keyword evidence="8" id="KW-1185">Reference proteome</keyword>
<keyword evidence="4" id="KW-0347">Helicase</keyword>
<dbReference type="InterPro" id="IPR027417">
    <property type="entry name" value="P-loop_NTPase"/>
</dbReference>
<dbReference type="PANTHER" id="PTHR43788:SF8">
    <property type="entry name" value="DNA-BINDING PROTEIN SMUBP-2"/>
    <property type="match status" value="1"/>
</dbReference>
<protein>
    <recommendedName>
        <fullName evidence="6">AAA+ ATPase domain-containing protein</fullName>
    </recommendedName>
</protein>
<dbReference type="GO" id="GO:0016787">
    <property type="term" value="F:hydrolase activity"/>
    <property type="evidence" value="ECO:0007669"/>
    <property type="project" value="UniProtKB-KW"/>
</dbReference>
<dbReference type="Pfam" id="PF13086">
    <property type="entry name" value="AAA_11"/>
    <property type="match status" value="1"/>
</dbReference>
<evidence type="ECO:0000256" key="4">
    <source>
        <dbReference type="ARBA" id="ARBA00022806"/>
    </source>
</evidence>
<dbReference type="InterPro" id="IPR050534">
    <property type="entry name" value="Coronavir_polyprotein_1ab"/>
</dbReference>
<evidence type="ECO:0000256" key="1">
    <source>
        <dbReference type="ARBA" id="ARBA00007913"/>
    </source>
</evidence>
<dbReference type="InterPro" id="IPR003593">
    <property type="entry name" value="AAA+_ATPase"/>
</dbReference>
<dbReference type="AlphaFoldDB" id="A0AAC8VVB1"/>
<proteinExistence type="inferred from homology"/>
<keyword evidence="3" id="KW-0378">Hydrolase</keyword>
<dbReference type="Gene3D" id="3.40.50.300">
    <property type="entry name" value="P-loop containing nucleotide triphosphate hydrolases"/>
    <property type="match status" value="2"/>
</dbReference>
<sequence>MRIERARLPEDFLAGLARRRAEPLVLSYPVHYVRPRGDDMPPFVLPVAWVACGWSLTTDALEIVVPAETPRFASDWLKDQRFRGRDTSDLARWATLEDTEDGKDAPFQDWSSVAAHAQNFAAADMRAPIEPAHLADALDLCDRTGMYNLLGVFLPSELRFARGAAREIGEIAAWSEHDLATTALGAVFAQEADENESPSGRETLAAPSVGEPLELGQDQLAALRDALRGPLTVVTGPPGTGKSQVVAAIMACAALEQRSVLLASRNHKALDAVEERIRALVDDKPLLTRANADGDSSGFSFEHAIESIMARPAASGRRERLAEALDQIRRLDDLRVAACRRIDEEAAATDALGRIIEEIDTLEAELGAETAGWMLRTPALPDLGRTRWWTRFLPRRLARHLLMRAVARLGPPGAAASLDEEHLENCRDTFGKGARLRAALAERDRLEAELRAFGAADQPDLAGYAASIRGRSADVLRMLVDALAECEPSHRAELTDLRGEVGLNQRGGAVGAERYRELWLRAKELIFRHFPLWAVSNLGVSSKLPLVPGLFDILIIDEASQCDIASAIPLLARARSVVVVGDPAQLKHITKIDHAWEVDALRAAGLYAAGIGRYSFVANSLFHLAAAAGGRQHLLRDHYRCHPDIADYISDTFYGQRLRPLTAPSAIRPPPGTAPGFHWTPAIGPISAAASGCWSRSEADAICSHLRALLLDQGYRGSVGVVTPFAVQADRLRDRLDAEIPADIRDAVHLTVATAHRFQGDARDLMIFSLCLGPDMPRGARGFVATTPNLVNVAVSRARAVCHVFGNLEFAATCGIGHVQALVARRNRRAADHIGTFDSPWEKRFHDALRVRGIATVPQFPVAGRRLDLAIVDGGRMIDVEVDGDRWHRDIDGNRKQSDYFRDLQLRSLGWKVLRFWVYDLREDMEGCVERVVREL</sequence>
<organism evidence="7 8">
    <name type="scientific">Azospirillum thiophilum</name>
    <dbReference type="NCBI Taxonomy" id="528244"/>
    <lineage>
        <taxon>Bacteria</taxon>
        <taxon>Pseudomonadati</taxon>
        <taxon>Pseudomonadota</taxon>
        <taxon>Alphaproteobacteria</taxon>
        <taxon>Rhodospirillales</taxon>
        <taxon>Azospirillaceae</taxon>
        <taxon>Azospirillum</taxon>
    </lineage>
</organism>
<reference evidence="8" key="1">
    <citation type="submission" date="2015-08" db="EMBL/GenBank/DDBJ databases">
        <title>Complete Genome Sequence of Azospirillum thiophilum BV-S.</title>
        <authorList>
            <person name="Fomenkov A."/>
            <person name="Vincze T."/>
            <person name="Grabovich M."/>
            <person name="Dubinina G."/>
            <person name="Orlova M."/>
            <person name="Belousova E."/>
            <person name="Roberts R.J."/>
        </authorList>
    </citation>
    <scope>NUCLEOTIDE SEQUENCE [LARGE SCALE GENOMIC DNA]</scope>
    <source>
        <strain evidence="8">BV-S</strain>
    </source>
</reference>
<gene>
    <name evidence="7" type="ORF">AL072_02585</name>
</gene>
<dbReference type="InterPro" id="IPR041677">
    <property type="entry name" value="DNA2/NAM7_AAA_11"/>
</dbReference>
<dbReference type="InterPro" id="IPR047187">
    <property type="entry name" value="SF1_C_Upf1"/>
</dbReference>
<dbReference type="Pfam" id="PF18741">
    <property type="entry name" value="MTES_1575"/>
    <property type="match status" value="1"/>
</dbReference>
<evidence type="ECO:0000256" key="5">
    <source>
        <dbReference type="ARBA" id="ARBA00022840"/>
    </source>
</evidence>
<accession>A0AAC8VVB1</accession>
<feature type="domain" description="AAA+ ATPase" evidence="6">
    <location>
        <begin position="228"/>
        <end position="602"/>
    </location>
</feature>
<name>A0AAC8VVB1_9PROT</name>
<dbReference type="Gene3D" id="3.40.960.10">
    <property type="entry name" value="VSR Endonuclease"/>
    <property type="match status" value="1"/>
</dbReference>
<evidence type="ECO:0000313" key="8">
    <source>
        <dbReference type="Proteomes" id="UP000069935"/>
    </source>
</evidence>
<dbReference type="EMBL" id="CP012401">
    <property type="protein sequence ID" value="ALG69992.1"/>
    <property type="molecule type" value="Genomic_DNA"/>
</dbReference>
<keyword evidence="2" id="KW-0547">Nucleotide-binding</keyword>
<dbReference type="SUPFAM" id="SSF52980">
    <property type="entry name" value="Restriction endonuclease-like"/>
    <property type="match status" value="1"/>
</dbReference>
<dbReference type="Pfam" id="PF13245">
    <property type="entry name" value="AAA_19"/>
    <property type="match status" value="1"/>
</dbReference>
<reference evidence="7 8" key="2">
    <citation type="journal article" date="2016" name="Genome Announc.">
        <title>Complete Genome Sequence of a Strain of Azospirillum thiophilum Isolated from a Sulfide Spring.</title>
        <authorList>
            <person name="Fomenkov A."/>
            <person name="Vincze T."/>
            <person name="Grabovich M."/>
            <person name="Anton B.P."/>
            <person name="Dubinina G."/>
            <person name="Orlova M."/>
            <person name="Belousova E."/>
            <person name="Roberts R.J."/>
        </authorList>
    </citation>
    <scope>NUCLEOTIDE SEQUENCE [LARGE SCALE GENOMIC DNA]</scope>
    <source>
        <strain evidence="7 8">BV-S</strain>
    </source>
</reference>
<dbReference type="Pfam" id="PF13087">
    <property type="entry name" value="AAA_12"/>
    <property type="match status" value="1"/>
</dbReference>
<evidence type="ECO:0000313" key="7">
    <source>
        <dbReference type="EMBL" id="ALG69992.1"/>
    </source>
</evidence>
<comment type="similarity">
    <text evidence="1">Belongs to the DNA2/NAM7 helicase family.</text>
</comment>
<dbReference type="PANTHER" id="PTHR43788">
    <property type="entry name" value="DNA2/NAM7 HELICASE FAMILY MEMBER"/>
    <property type="match status" value="1"/>
</dbReference>
<dbReference type="CDD" id="cd18808">
    <property type="entry name" value="SF1_C_Upf1"/>
    <property type="match status" value="1"/>
</dbReference>
<dbReference type="Proteomes" id="UP000069935">
    <property type="component" value="Chromosome 1"/>
</dbReference>
<dbReference type="SUPFAM" id="SSF52540">
    <property type="entry name" value="P-loop containing nucleoside triphosphate hydrolases"/>
    <property type="match status" value="1"/>
</dbReference>
<dbReference type="KEGG" id="ati:AL072_02585"/>
<dbReference type="InterPro" id="IPR011335">
    <property type="entry name" value="Restrct_endonuc-II-like"/>
</dbReference>
<dbReference type="GO" id="GO:0005524">
    <property type="term" value="F:ATP binding"/>
    <property type="evidence" value="ECO:0007669"/>
    <property type="project" value="UniProtKB-KW"/>
</dbReference>
<keyword evidence="5" id="KW-0067">ATP-binding</keyword>
<evidence type="ECO:0000256" key="2">
    <source>
        <dbReference type="ARBA" id="ARBA00022741"/>
    </source>
</evidence>
<dbReference type="InterPro" id="IPR041679">
    <property type="entry name" value="DNA2/NAM7-like_C"/>
</dbReference>
<evidence type="ECO:0000256" key="3">
    <source>
        <dbReference type="ARBA" id="ARBA00022801"/>
    </source>
</evidence>
<dbReference type="GO" id="GO:0043139">
    <property type="term" value="F:5'-3' DNA helicase activity"/>
    <property type="evidence" value="ECO:0007669"/>
    <property type="project" value="TreeGrafter"/>
</dbReference>
<dbReference type="SMART" id="SM00382">
    <property type="entry name" value="AAA"/>
    <property type="match status" value="1"/>
</dbReference>